<dbReference type="STRING" id="279058.LT85_3168"/>
<evidence type="ECO:0000313" key="4">
    <source>
        <dbReference type="Proteomes" id="UP000030302"/>
    </source>
</evidence>
<sequence>MKEVKPDTATDLPAVQSHGMGLEAVQPSWPSLTLDEVARLLDHYPQAGAVTHIGWHSPRPFSSACVADTESGPLFIKRLLREIRTPDELMDEHRFMAHLRRHGLVVGEVLNASDGRTAFADGSWTYEVQRLGQGVDRYRDATSWTPFLNCEDAAAAGRELAALHLAARGYDAPARSTKLLASGFTLLNTEQPQAVLSRIQAYIQKRPALTTYLAQRDWRQDVTRVLLPFHASLSPLLYGLTPLWTHNDWHASNLLWQADGEPTAVKTVLDFGLADRTCAVYDLANAIERNVIEWLALPLADGDQRHLVHIDQLDALLDAYEATAPLSALEAAALPALLPLVHIEFALSELAYFHGVLHSAENAALAYDTYFLGHAAWFNSDAGQYLLDHLRGRAARKTHQQEL</sequence>
<organism evidence="3 4">
    <name type="scientific">Collimonas arenae</name>
    <dbReference type="NCBI Taxonomy" id="279058"/>
    <lineage>
        <taxon>Bacteria</taxon>
        <taxon>Pseudomonadati</taxon>
        <taxon>Pseudomonadota</taxon>
        <taxon>Betaproteobacteria</taxon>
        <taxon>Burkholderiales</taxon>
        <taxon>Oxalobacteraceae</taxon>
        <taxon>Collimonas</taxon>
    </lineage>
</organism>
<dbReference type="GO" id="GO:0009088">
    <property type="term" value="P:threonine biosynthetic process"/>
    <property type="evidence" value="ECO:0007669"/>
    <property type="project" value="TreeGrafter"/>
</dbReference>
<feature type="domain" description="Aminoglycoside phosphotransferase" evidence="2">
    <location>
        <begin position="68"/>
        <end position="307"/>
    </location>
</feature>
<comment type="similarity">
    <text evidence="1">Belongs to the pseudomonas-type ThrB family.</text>
</comment>
<dbReference type="EMBL" id="CP009962">
    <property type="protein sequence ID" value="AIY42326.1"/>
    <property type="molecule type" value="Genomic_DNA"/>
</dbReference>
<dbReference type="InterPro" id="IPR050249">
    <property type="entry name" value="Pseudomonas-type_ThrB"/>
</dbReference>
<dbReference type="GO" id="GO:0004413">
    <property type="term" value="F:homoserine kinase activity"/>
    <property type="evidence" value="ECO:0007669"/>
    <property type="project" value="TreeGrafter"/>
</dbReference>
<dbReference type="InterPro" id="IPR011009">
    <property type="entry name" value="Kinase-like_dom_sf"/>
</dbReference>
<dbReference type="Gene3D" id="3.90.1200.10">
    <property type="match status" value="1"/>
</dbReference>
<keyword evidence="4" id="KW-1185">Reference proteome</keyword>
<gene>
    <name evidence="3" type="ORF">LT85_3168</name>
</gene>
<dbReference type="PANTHER" id="PTHR21064:SF6">
    <property type="entry name" value="AMINOGLYCOSIDE PHOSPHOTRANSFERASE DOMAIN-CONTAINING PROTEIN"/>
    <property type="match status" value="1"/>
</dbReference>
<dbReference type="RefSeq" id="WP_052135236.1">
    <property type="nucleotide sequence ID" value="NZ_CP009962.1"/>
</dbReference>
<dbReference type="AlphaFoldDB" id="A0A0A1FCW4"/>
<keyword evidence="3" id="KW-0808">Transferase</keyword>
<dbReference type="KEGG" id="care:LT85_3168"/>
<dbReference type="SUPFAM" id="SSF56112">
    <property type="entry name" value="Protein kinase-like (PK-like)"/>
    <property type="match status" value="1"/>
</dbReference>
<evidence type="ECO:0000259" key="2">
    <source>
        <dbReference type="Pfam" id="PF01636"/>
    </source>
</evidence>
<evidence type="ECO:0000256" key="1">
    <source>
        <dbReference type="ARBA" id="ARBA00038240"/>
    </source>
</evidence>
<proteinExistence type="inferred from homology"/>
<dbReference type="Pfam" id="PF01636">
    <property type="entry name" value="APH"/>
    <property type="match status" value="1"/>
</dbReference>
<dbReference type="InterPro" id="IPR002575">
    <property type="entry name" value="Aminoglycoside_PTrfase"/>
</dbReference>
<dbReference type="Proteomes" id="UP000030302">
    <property type="component" value="Chromosome"/>
</dbReference>
<name>A0A0A1FCW4_9BURK</name>
<evidence type="ECO:0000313" key="3">
    <source>
        <dbReference type="EMBL" id="AIY42326.1"/>
    </source>
</evidence>
<keyword evidence="3" id="KW-0418">Kinase</keyword>
<protein>
    <submittedName>
        <fullName evidence="3">Putative homoserine kinase type II</fullName>
    </submittedName>
</protein>
<reference evidence="4" key="1">
    <citation type="journal article" date="2014" name="Soil Biol. Biochem.">
        <title>Structure and function of bacterial communities in ageing soils: Insights from the Mendocino ecological staircase.</title>
        <authorList>
            <person name="Uroz S."/>
            <person name="Tech J.J."/>
            <person name="Sawaya N.A."/>
            <person name="Frey-Klett P."/>
            <person name="Leveau J.H.J."/>
        </authorList>
    </citation>
    <scope>NUCLEOTIDE SEQUENCE [LARGE SCALE GENOMIC DNA]</scope>
    <source>
        <strain evidence="4">Cal35</strain>
    </source>
</reference>
<dbReference type="HOGENOM" id="CLU_060540_0_0_4"/>
<dbReference type="OrthoDB" id="3266537at2"/>
<accession>A0A0A1FCW4</accession>
<dbReference type="PANTHER" id="PTHR21064">
    <property type="entry name" value="AMINOGLYCOSIDE PHOSPHOTRANSFERASE DOMAIN-CONTAINING PROTEIN-RELATED"/>
    <property type="match status" value="1"/>
</dbReference>